<feature type="compositionally biased region" description="Polar residues" evidence="1">
    <location>
        <begin position="46"/>
        <end position="65"/>
    </location>
</feature>
<evidence type="ECO:0000313" key="3">
    <source>
        <dbReference type="EnsemblMetazoa" id="ASIC020258-PA"/>
    </source>
</evidence>
<reference evidence="2 4" key="1">
    <citation type="journal article" date="2014" name="BMC Genomics">
        <title>Genome sequence of Anopheles sinensis provides insight into genetics basis of mosquito competence for malaria parasites.</title>
        <authorList>
            <person name="Zhou D."/>
            <person name="Zhang D."/>
            <person name="Ding G."/>
            <person name="Shi L."/>
            <person name="Hou Q."/>
            <person name="Ye Y."/>
            <person name="Xu Y."/>
            <person name="Zhou H."/>
            <person name="Xiong C."/>
            <person name="Li S."/>
            <person name="Yu J."/>
            <person name="Hong S."/>
            <person name="Yu X."/>
            <person name="Zou P."/>
            <person name="Chen C."/>
            <person name="Chang X."/>
            <person name="Wang W."/>
            <person name="Lv Y."/>
            <person name="Sun Y."/>
            <person name="Ma L."/>
            <person name="Shen B."/>
            <person name="Zhu C."/>
        </authorList>
    </citation>
    <scope>NUCLEOTIDE SEQUENCE [LARGE SCALE GENOMIC DNA]</scope>
</reference>
<keyword evidence="4" id="KW-1185">Reference proteome</keyword>
<dbReference type="OMA" id="VKPHAKT"/>
<feature type="compositionally biased region" description="Basic residues" evidence="1">
    <location>
        <begin position="70"/>
        <end position="79"/>
    </location>
</feature>
<dbReference type="OrthoDB" id="7744532at2759"/>
<evidence type="ECO:0000256" key="1">
    <source>
        <dbReference type="SAM" id="MobiDB-lite"/>
    </source>
</evidence>
<sequence length="261" mass="29229">MLFPYDNNPAPICMFYFAHPFGIASPASGAKLAQIRERATKGVHEPTSNGPTAGDSTHHPQTNAVDGTKTHKQRKSKAGSRKEPHPSKAHRKVNGFSTERVRADSKPTPEDAEKQLKKSKKHRTHHRRISNFEKFLLEMQHCHRCVPPGGTSKIRRIDREDRITPLVPWPSIIWNREFLIPTLLQALAQQHAECSSLHEWRNGNSPGGLFIVRRHNGDASVHLRHPTECVVRESESNTVCPDAFDTDTAPDSTAGYTRGPP</sequence>
<dbReference type="EMBL" id="KE525368">
    <property type="protein sequence ID" value="KFB52071.1"/>
    <property type="molecule type" value="Genomic_DNA"/>
</dbReference>
<proteinExistence type="predicted"/>
<dbReference type="AlphaFoldDB" id="A0A084WPC7"/>
<organism evidence="2">
    <name type="scientific">Anopheles sinensis</name>
    <name type="common">Mosquito</name>
    <dbReference type="NCBI Taxonomy" id="74873"/>
    <lineage>
        <taxon>Eukaryota</taxon>
        <taxon>Metazoa</taxon>
        <taxon>Ecdysozoa</taxon>
        <taxon>Arthropoda</taxon>
        <taxon>Hexapoda</taxon>
        <taxon>Insecta</taxon>
        <taxon>Pterygota</taxon>
        <taxon>Neoptera</taxon>
        <taxon>Endopterygota</taxon>
        <taxon>Diptera</taxon>
        <taxon>Nematocera</taxon>
        <taxon>Culicoidea</taxon>
        <taxon>Culicidae</taxon>
        <taxon>Anophelinae</taxon>
        <taxon>Anopheles</taxon>
    </lineage>
</organism>
<accession>A0A084WPC7</accession>
<evidence type="ECO:0000313" key="4">
    <source>
        <dbReference type="Proteomes" id="UP000030765"/>
    </source>
</evidence>
<protein>
    <submittedName>
        <fullName evidence="2 3">Uncharacterized protein</fullName>
    </submittedName>
</protein>
<name>A0A084WPC7_ANOSI</name>
<dbReference type="Proteomes" id="UP000030765">
    <property type="component" value="Unassembled WGS sequence"/>
</dbReference>
<dbReference type="VEuPathDB" id="VectorBase:ASIS002539"/>
<feature type="region of interest" description="Disordered" evidence="1">
    <location>
        <begin position="40"/>
        <end position="126"/>
    </location>
</feature>
<gene>
    <name evidence="2" type="ORF">ZHAS_00020258</name>
</gene>
<feature type="compositionally biased region" description="Basic residues" evidence="1">
    <location>
        <begin position="117"/>
        <end position="126"/>
    </location>
</feature>
<dbReference type="VEuPathDB" id="VectorBase:ASIC020258"/>
<dbReference type="EnsemblMetazoa" id="ASIC020258-RA">
    <property type="protein sequence ID" value="ASIC020258-PA"/>
    <property type="gene ID" value="ASIC020258"/>
</dbReference>
<evidence type="ECO:0000313" key="2">
    <source>
        <dbReference type="EMBL" id="KFB52071.1"/>
    </source>
</evidence>
<feature type="compositionally biased region" description="Basic and acidic residues" evidence="1">
    <location>
        <begin position="99"/>
        <end position="116"/>
    </location>
</feature>
<feature type="region of interest" description="Disordered" evidence="1">
    <location>
        <begin position="241"/>
        <end position="261"/>
    </location>
</feature>
<reference evidence="3" key="2">
    <citation type="submission" date="2020-05" db="UniProtKB">
        <authorList>
            <consortium name="EnsemblMetazoa"/>
        </authorList>
    </citation>
    <scope>IDENTIFICATION</scope>
</reference>
<dbReference type="EMBL" id="ATLV01025049">
    <property type="status" value="NOT_ANNOTATED_CDS"/>
    <property type="molecule type" value="Genomic_DNA"/>
</dbReference>